<evidence type="ECO:0008006" key="6">
    <source>
        <dbReference type="Google" id="ProtNLM"/>
    </source>
</evidence>
<dbReference type="InterPro" id="IPR052211">
    <property type="entry name" value="Cpx_auxiliary_protein"/>
</dbReference>
<gene>
    <name evidence="4" type="ORF">COV72_01520</name>
</gene>
<evidence type="ECO:0000256" key="1">
    <source>
        <dbReference type="SAM" id="Coils"/>
    </source>
</evidence>
<dbReference type="GO" id="GO:0030288">
    <property type="term" value="C:outer membrane-bounded periplasmic space"/>
    <property type="evidence" value="ECO:0007669"/>
    <property type="project" value="TreeGrafter"/>
</dbReference>
<organism evidence="4 5">
    <name type="scientific">Candidatus Ghiorseimicrobium undicola</name>
    <dbReference type="NCBI Taxonomy" id="1974746"/>
    <lineage>
        <taxon>Bacteria</taxon>
        <taxon>Pseudomonadati</taxon>
        <taxon>Candidatus Omnitrophota</taxon>
        <taxon>Candidatus Ghiorseimicrobium</taxon>
    </lineage>
</organism>
<dbReference type="EMBL" id="PCWA01000016">
    <property type="protein sequence ID" value="PIQ89754.1"/>
    <property type="molecule type" value="Genomic_DNA"/>
</dbReference>
<dbReference type="Gene3D" id="1.20.120.1490">
    <property type="match status" value="1"/>
</dbReference>
<feature type="chain" id="PRO_5013587593" description="Periplasmic heavy metal sensor" evidence="3">
    <location>
        <begin position="26"/>
        <end position="174"/>
    </location>
</feature>
<comment type="caution">
    <text evidence="4">The sequence shown here is derived from an EMBL/GenBank/DDBJ whole genome shotgun (WGS) entry which is preliminary data.</text>
</comment>
<reference evidence="4 5" key="1">
    <citation type="submission" date="2017-09" db="EMBL/GenBank/DDBJ databases">
        <title>Depth-based differentiation of microbial function through sediment-hosted aquifers and enrichment of novel symbionts in the deep terrestrial subsurface.</title>
        <authorList>
            <person name="Probst A.J."/>
            <person name="Ladd B."/>
            <person name="Jarett J.K."/>
            <person name="Geller-Mcgrath D.E."/>
            <person name="Sieber C.M."/>
            <person name="Emerson J.B."/>
            <person name="Anantharaman K."/>
            <person name="Thomas B.C."/>
            <person name="Malmstrom R."/>
            <person name="Stieglmeier M."/>
            <person name="Klingl A."/>
            <person name="Woyke T."/>
            <person name="Ryan C.M."/>
            <person name="Banfield J.F."/>
        </authorList>
    </citation>
    <scope>NUCLEOTIDE SEQUENCE [LARGE SCALE GENOMIC DNA]</scope>
    <source>
        <strain evidence="4">CG11_big_fil_rev_8_21_14_0_20_42_13</strain>
    </source>
</reference>
<evidence type="ECO:0000256" key="2">
    <source>
        <dbReference type="SAM" id="MobiDB-lite"/>
    </source>
</evidence>
<keyword evidence="1" id="KW-0175">Coiled coil</keyword>
<dbReference type="PANTHER" id="PTHR38102:SF1">
    <property type="entry name" value="PERIPLASMIC CHAPERONE SPY"/>
    <property type="match status" value="1"/>
</dbReference>
<keyword evidence="3" id="KW-0732">Signal</keyword>
<dbReference type="InterPro" id="IPR025961">
    <property type="entry name" value="Metal_resist"/>
</dbReference>
<feature type="coiled-coil region" evidence="1">
    <location>
        <begin position="67"/>
        <end position="105"/>
    </location>
</feature>
<evidence type="ECO:0000313" key="5">
    <source>
        <dbReference type="Proteomes" id="UP000229641"/>
    </source>
</evidence>
<dbReference type="GO" id="GO:0051082">
    <property type="term" value="F:unfolded protein binding"/>
    <property type="evidence" value="ECO:0007669"/>
    <property type="project" value="TreeGrafter"/>
</dbReference>
<feature type="region of interest" description="Disordered" evidence="2">
    <location>
        <begin position="152"/>
        <end position="174"/>
    </location>
</feature>
<feature type="signal peptide" evidence="3">
    <location>
        <begin position="1"/>
        <end position="25"/>
    </location>
</feature>
<protein>
    <recommendedName>
        <fullName evidence="6">Periplasmic heavy metal sensor</fullName>
    </recommendedName>
</protein>
<proteinExistence type="predicted"/>
<accession>A0A2H0M1F7</accession>
<dbReference type="PANTHER" id="PTHR38102">
    <property type="entry name" value="PERIPLASMIC CHAPERONE SPY"/>
    <property type="match status" value="1"/>
</dbReference>
<evidence type="ECO:0000313" key="4">
    <source>
        <dbReference type="EMBL" id="PIQ89754.1"/>
    </source>
</evidence>
<evidence type="ECO:0000256" key="3">
    <source>
        <dbReference type="SAM" id="SignalP"/>
    </source>
</evidence>
<dbReference type="AlphaFoldDB" id="A0A2H0M1F7"/>
<name>A0A2H0M1F7_9BACT</name>
<sequence>MKTNFRKAAWLAIALVFFLSSALYAAPYNERRPGRGYDEGASGGGYGDKGEKLEQLKEELGLTPEQEAKLKADREEFKAKNIELTEKLRAKRDELKNELEKAELDTAKVYTIISDIERLTGEKLRNRVNKIISMKSTLTPEQFEKLQAKMRQKIEKRMEQKHRRDGDKPRFWQR</sequence>
<dbReference type="Pfam" id="PF13801">
    <property type="entry name" value="Metal_resist"/>
    <property type="match status" value="1"/>
</dbReference>
<dbReference type="Proteomes" id="UP000229641">
    <property type="component" value="Unassembled WGS sequence"/>
</dbReference>